<dbReference type="InterPro" id="IPR056056">
    <property type="entry name" value="DUF7639"/>
</dbReference>
<name>A0A8J8FGV2_9BACT</name>
<dbReference type="Proteomes" id="UP000598971">
    <property type="component" value="Unassembled WGS sequence"/>
</dbReference>
<feature type="domain" description="DUF7638" evidence="1">
    <location>
        <begin position="6"/>
        <end position="107"/>
    </location>
</feature>
<gene>
    <name evidence="3" type="ORF">GD597_20320</name>
</gene>
<keyword evidence="4" id="KW-1185">Reference proteome</keyword>
<evidence type="ECO:0000313" key="3">
    <source>
        <dbReference type="EMBL" id="NNV57825.1"/>
    </source>
</evidence>
<proteinExistence type="predicted"/>
<dbReference type="InterPro" id="IPR056055">
    <property type="entry name" value="DUF7638"/>
</dbReference>
<dbReference type="EMBL" id="WHPF01000019">
    <property type="protein sequence ID" value="NNV57825.1"/>
    <property type="molecule type" value="Genomic_DNA"/>
</dbReference>
<feature type="domain" description="DUF7639" evidence="2">
    <location>
        <begin position="250"/>
        <end position="323"/>
    </location>
</feature>
<accession>A0A8J8FGV2</accession>
<dbReference type="Pfam" id="PF24645">
    <property type="entry name" value="DUF7639"/>
    <property type="match status" value="1"/>
</dbReference>
<dbReference type="Pfam" id="PF24644">
    <property type="entry name" value="DUF7638"/>
    <property type="match status" value="2"/>
</dbReference>
<organism evidence="3 4">
    <name type="scientific">Limnovirga soli</name>
    <dbReference type="NCBI Taxonomy" id="2656915"/>
    <lineage>
        <taxon>Bacteria</taxon>
        <taxon>Pseudomonadati</taxon>
        <taxon>Bacteroidota</taxon>
        <taxon>Chitinophagia</taxon>
        <taxon>Chitinophagales</taxon>
        <taxon>Chitinophagaceae</taxon>
        <taxon>Limnovirga</taxon>
    </lineage>
</organism>
<reference evidence="3" key="1">
    <citation type="submission" date="2019-10" db="EMBL/GenBank/DDBJ databases">
        <title>Draft genome sequence of Panacibacter sp. KCS-6.</title>
        <authorList>
            <person name="Yim K.J."/>
        </authorList>
    </citation>
    <scope>NUCLEOTIDE SEQUENCE</scope>
    <source>
        <strain evidence="3">KCS-6</strain>
    </source>
</reference>
<feature type="domain" description="DUF7638" evidence="1">
    <location>
        <begin position="139"/>
        <end position="248"/>
    </location>
</feature>
<sequence>MIKPSTKVYRKQIIEGFSIPAIIHNINYFFVDLDVYENGRVHCWNFEDFEHFKKDVQRGWVVLNIPDNNDISIHGLGSWTIENGSWLFNKKTFIDYVQRLIKELNPSLENIFKYKEKKVNGITVGENGGGIIYKEKKKTPNSFFSEKVNGQSINLFYKTTANFHLIKVNLFADGTLQLSRLENPIDLSIEEFEKLIIENNLVTEIPIGSTVYIYGLGEFSIKKMFYNANIQDKLLEIKDIQRQLKGEPTTIEICRQAHEKYLKNPTLENKEQLRVAYENVPDHQKIYVGDMDTKDIEVRMIIYGEQEIQNWSHYILAKEMGEELPTITVPKPIDEKNNS</sequence>
<dbReference type="AlphaFoldDB" id="A0A8J8FGV2"/>
<protein>
    <submittedName>
        <fullName evidence="3">Uncharacterized protein</fullName>
    </submittedName>
</protein>
<evidence type="ECO:0000259" key="1">
    <source>
        <dbReference type="Pfam" id="PF24644"/>
    </source>
</evidence>
<dbReference type="RefSeq" id="WP_171609774.1">
    <property type="nucleotide sequence ID" value="NZ_WHPF01000019.1"/>
</dbReference>
<evidence type="ECO:0000313" key="4">
    <source>
        <dbReference type="Proteomes" id="UP000598971"/>
    </source>
</evidence>
<evidence type="ECO:0000259" key="2">
    <source>
        <dbReference type="Pfam" id="PF24645"/>
    </source>
</evidence>
<comment type="caution">
    <text evidence="3">The sequence shown here is derived from an EMBL/GenBank/DDBJ whole genome shotgun (WGS) entry which is preliminary data.</text>
</comment>